<dbReference type="PANTHER" id="PTHR45933">
    <property type="entry name" value="PROTEIN C2-DOMAIN ABA-RELATED 4"/>
    <property type="match status" value="1"/>
</dbReference>
<dbReference type="Gene3D" id="2.60.40.150">
    <property type="entry name" value="C2 domain"/>
    <property type="match status" value="1"/>
</dbReference>
<evidence type="ECO:0000256" key="8">
    <source>
        <dbReference type="ARBA" id="ARBA00023121"/>
    </source>
</evidence>
<dbReference type="GO" id="GO:0046872">
    <property type="term" value="F:metal ion binding"/>
    <property type="evidence" value="ECO:0007669"/>
    <property type="project" value="UniProtKB-KW"/>
</dbReference>
<keyword evidence="6" id="KW-0479">Metal-binding</keyword>
<dbReference type="SMART" id="SM00239">
    <property type="entry name" value="C2"/>
    <property type="match status" value="1"/>
</dbReference>
<feature type="domain" description="C2" evidence="12">
    <location>
        <begin position="1"/>
        <end position="107"/>
    </location>
</feature>
<dbReference type="InterPro" id="IPR035892">
    <property type="entry name" value="C2_domain_sf"/>
</dbReference>
<comment type="caution">
    <text evidence="13">The sequence shown here is derived from an EMBL/GenBank/DDBJ whole genome shotgun (WGS) entry which is preliminary data.</text>
</comment>
<dbReference type="Proteomes" id="UP001229421">
    <property type="component" value="Unassembled WGS sequence"/>
</dbReference>
<keyword evidence="9" id="KW-0472">Membrane</keyword>
<evidence type="ECO:0000256" key="9">
    <source>
        <dbReference type="ARBA" id="ARBA00023136"/>
    </source>
</evidence>
<comment type="subcellular location">
    <subcellularLocation>
        <location evidence="2">Cell membrane</location>
    </subcellularLocation>
    <subcellularLocation>
        <location evidence="1">Nucleus</location>
    </subcellularLocation>
</comment>
<evidence type="ECO:0000256" key="10">
    <source>
        <dbReference type="ARBA" id="ARBA00023242"/>
    </source>
</evidence>
<evidence type="ECO:0000256" key="3">
    <source>
        <dbReference type="ARBA" id="ARBA00022468"/>
    </source>
</evidence>
<dbReference type="InterPro" id="IPR000008">
    <property type="entry name" value="C2_dom"/>
</dbReference>
<sequence>MDNNCYQTGALKMKIKKGVSLAVRDVKTSDPYVVVKMGNQKLKTRIVERNVNPEWNEDLILSIQDPDLPIKLTVYDHDKFSKDDNMGDAEVDIKPFLEALKLSRKNLPNGTILKTIQPARSNFLVEQSHITWKHNKIIQNMCLRLQKVECGELELELTWINPPGANSGS</sequence>
<evidence type="ECO:0000256" key="4">
    <source>
        <dbReference type="ARBA" id="ARBA00022475"/>
    </source>
</evidence>
<dbReference type="EMBL" id="JAUHHV010000006">
    <property type="protein sequence ID" value="KAK1421046.1"/>
    <property type="molecule type" value="Genomic_DNA"/>
</dbReference>
<keyword evidence="7" id="KW-0106">Calcium</keyword>
<dbReference type="GO" id="GO:0009738">
    <property type="term" value="P:abscisic acid-activated signaling pathway"/>
    <property type="evidence" value="ECO:0007669"/>
    <property type="project" value="UniProtKB-KW"/>
</dbReference>
<reference evidence="13" key="1">
    <citation type="journal article" date="2023" name="bioRxiv">
        <title>Improved chromosome-level genome assembly for marigold (Tagetes erecta).</title>
        <authorList>
            <person name="Jiang F."/>
            <person name="Yuan L."/>
            <person name="Wang S."/>
            <person name="Wang H."/>
            <person name="Xu D."/>
            <person name="Wang A."/>
            <person name="Fan W."/>
        </authorList>
    </citation>
    <scope>NUCLEOTIDE SEQUENCE</scope>
    <source>
        <strain evidence="13">WSJ</strain>
        <tissue evidence="13">Leaf</tissue>
    </source>
</reference>
<dbReference type="GO" id="GO:0005096">
    <property type="term" value="F:GTPase activator activity"/>
    <property type="evidence" value="ECO:0007669"/>
    <property type="project" value="UniProtKB-KW"/>
</dbReference>
<keyword evidence="10" id="KW-0539">Nucleus</keyword>
<dbReference type="GO" id="GO:0005634">
    <property type="term" value="C:nucleus"/>
    <property type="evidence" value="ECO:0007669"/>
    <property type="project" value="UniProtKB-SubCell"/>
</dbReference>
<keyword evidence="14" id="KW-1185">Reference proteome</keyword>
<keyword evidence="3" id="KW-0343">GTPase activation</keyword>
<keyword evidence="5" id="KW-0938">Abscisic acid signaling pathway</keyword>
<evidence type="ECO:0000256" key="5">
    <source>
        <dbReference type="ARBA" id="ARBA00022682"/>
    </source>
</evidence>
<name>A0AAD8KH75_TARER</name>
<evidence type="ECO:0000259" key="12">
    <source>
        <dbReference type="PROSITE" id="PS50004"/>
    </source>
</evidence>
<accession>A0AAD8KH75</accession>
<keyword evidence="8" id="KW-0446">Lipid-binding</keyword>
<dbReference type="PANTHER" id="PTHR45933:SF44">
    <property type="entry name" value="C2 DOMAIN-CONTAINING PROTEIN"/>
    <property type="match status" value="1"/>
</dbReference>
<dbReference type="Pfam" id="PF00168">
    <property type="entry name" value="C2"/>
    <property type="match status" value="1"/>
</dbReference>
<protein>
    <recommendedName>
        <fullName evidence="12">C2 domain-containing protein</fullName>
    </recommendedName>
</protein>
<keyword evidence="4" id="KW-1003">Cell membrane</keyword>
<evidence type="ECO:0000256" key="1">
    <source>
        <dbReference type="ARBA" id="ARBA00004123"/>
    </source>
</evidence>
<organism evidence="13 14">
    <name type="scientific">Tagetes erecta</name>
    <name type="common">African marigold</name>
    <dbReference type="NCBI Taxonomy" id="13708"/>
    <lineage>
        <taxon>Eukaryota</taxon>
        <taxon>Viridiplantae</taxon>
        <taxon>Streptophyta</taxon>
        <taxon>Embryophyta</taxon>
        <taxon>Tracheophyta</taxon>
        <taxon>Spermatophyta</taxon>
        <taxon>Magnoliopsida</taxon>
        <taxon>eudicotyledons</taxon>
        <taxon>Gunneridae</taxon>
        <taxon>Pentapetalae</taxon>
        <taxon>asterids</taxon>
        <taxon>campanulids</taxon>
        <taxon>Asterales</taxon>
        <taxon>Asteraceae</taxon>
        <taxon>Asteroideae</taxon>
        <taxon>Heliantheae alliance</taxon>
        <taxon>Tageteae</taxon>
        <taxon>Tagetes</taxon>
    </lineage>
</organism>
<dbReference type="AlphaFoldDB" id="A0AAD8KH75"/>
<dbReference type="SUPFAM" id="SSF49562">
    <property type="entry name" value="C2 domain (Calcium/lipid-binding domain, CaLB)"/>
    <property type="match status" value="1"/>
</dbReference>
<dbReference type="PROSITE" id="PS50004">
    <property type="entry name" value="C2"/>
    <property type="match status" value="1"/>
</dbReference>
<proteinExistence type="inferred from homology"/>
<evidence type="ECO:0000313" key="13">
    <source>
        <dbReference type="EMBL" id="KAK1421046.1"/>
    </source>
</evidence>
<evidence type="ECO:0000313" key="14">
    <source>
        <dbReference type="Proteomes" id="UP001229421"/>
    </source>
</evidence>
<evidence type="ECO:0000256" key="2">
    <source>
        <dbReference type="ARBA" id="ARBA00004236"/>
    </source>
</evidence>
<comment type="similarity">
    <text evidence="11">Belongs to the plant CAR protein family.</text>
</comment>
<gene>
    <name evidence="13" type="ORF">QVD17_23103</name>
</gene>
<dbReference type="CDD" id="cd04038">
    <property type="entry name" value="C2_ArfGAP"/>
    <property type="match status" value="1"/>
</dbReference>
<evidence type="ECO:0000256" key="7">
    <source>
        <dbReference type="ARBA" id="ARBA00022837"/>
    </source>
</evidence>
<evidence type="ECO:0000256" key="11">
    <source>
        <dbReference type="ARBA" id="ARBA00024037"/>
    </source>
</evidence>
<dbReference type="GO" id="GO:0005886">
    <property type="term" value="C:plasma membrane"/>
    <property type="evidence" value="ECO:0007669"/>
    <property type="project" value="UniProtKB-SubCell"/>
</dbReference>
<dbReference type="GO" id="GO:0008289">
    <property type="term" value="F:lipid binding"/>
    <property type="evidence" value="ECO:0007669"/>
    <property type="project" value="UniProtKB-KW"/>
</dbReference>
<evidence type="ECO:0000256" key="6">
    <source>
        <dbReference type="ARBA" id="ARBA00022723"/>
    </source>
</evidence>
<dbReference type="InterPro" id="IPR044562">
    <property type="entry name" value="CAR1-11"/>
</dbReference>